<evidence type="ECO:0000256" key="1">
    <source>
        <dbReference type="ARBA" id="ARBA00004141"/>
    </source>
</evidence>
<feature type="transmembrane region" description="Helical" evidence="5">
    <location>
        <begin position="296"/>
        <end position="314"/>
    </location>
</feature>
<evidence type="ECO:0000256" key="5">
    <source>
        <dbReference type="SAM" id="Phobius"/>
    </source>
</evidence>
<feature type="transmembrane region" description="Helical" evidence="5">
    <location>
        <begin position="18"/>
        <end position="40"/>
    </location>
</feature>
<dbReference type="EMBL" id="CP063989">
    <property type="protein sequence ID" value="QPL04878.1"/>
    <property type="molecule type" value="Genomic_DNA"/>
</dbReference>
<dbReference type="GO" id="GO:0140359">
    <property type="term" value="F:ABC-type transporter activity"/>
    <property type="evidence" value="ECO:0007669"/>
    <property type="project" value="InterPro"/>
</dbReference>
<name>A0A7T0LKK0_9ACTO</name>
<keyword evidence="8" id="KW-1185">Reference proteome</keyword>
<feature type="transmembrane region" description="Helical" evidence="5">
    <location>
        <begin position="268"/>
        <end position="289"/>
    </location>
</feature>
<evidence type="ECO:0000256" key="4">
    <source>
        <dbReference type="ARBA" id="ARBA00023136"/>
    </source>
</evidence>
<dbReference type="KEGG" id="arep:ID810_09010"/>
<evidence type="ECO:0000313" key="7">
    <source>
        <dbReference type="EMBL" id="QPL04878.1"/>
    </source>
</evidence>
<feature type="transmembrane region" description="Helical" evidence="5">
    <location>
        <begin position="356"/>
        <end position="376"/>
    </location>
</feature>
<comment type="subcellular location">
    <subcellularLocation>
        <location evidence="1">Membrane</location>
        <topology evidence="1">Multi-pass membrane protein</topology>
    </subcellularLocation>
</comment>
<feature type="transmembrane region" description="Helical" evidence="5">
    <location>
        <begin position="232"/>
        <end position="256"/>
    </location>
</feature>
<dbReference type="RefSeq" id="WP_166855875.1">
    <property type="nucleotide sequence ID" value="NZ_CP063989.1"/>
</dbReference>
<evidence type="ECO:0000256" key="2">
    <source>
        <dbReference type="ARBA" id="ARBA00022692"/>
    </source>
</evidence>
<dbReference type="AlphaFoldDB" id="A0A7T0LKK0"/>
<dbReference type="Proteomes" id="UP000594637">
    <property type="component" value="Chromosome"/>
</dbReference>
<evidence type="ECO:0000259" key="6">
    <source>
        <dbReference type="Pfam" id="PF12698"/>
    </source>
</evidence>
<gene>
    <name evidence="7" type="ORF">ID810_09010</name>
</gene>
<dbReference type="GO" id="GO:0016020">
    <property type="term" value="C:membrane"/>
    <property type="evidence" value="ECO:0007669"/>
    <property type="project" value="UniProtKB-SubCell"/>
</dbReference>
<reference evidence="7 8" key="1">
    <citation type="submission" date="2020-11" db="EMBL/GenBank/DDBJ databases">
        <title>Actinomyces sp. ZJ750.</title>
        <authorList>
            <person name="Zhou J."/>
        </authorList>
    </citation>
    <scope>NUCLEOTIDE SEQUENCE [LARGE SCALE GENOMIC DNA]</scope>
    <source>
        <strain evidence="7 8">ZJ750</strain>
    </source>
</reference>
<protein>
    <submittedName>
        <fullName evidence="7">ABC transporter permease</fullName>
    </submittedName>
</protein>
<keyword evidence="3 5" id="KW-1133">Transmembrane helix</keyword>
<accession>A0A7T0LKK0</accession>
<dbReference type="InterPro" id="IPR013525">
    <property type="entry name" value="ABC2_TM"/>
</dbReference>
<keyword evidence="4 5" id="KW-0472">Membrane</keyword>
<sequence>MATLVRYELVRLLRDKTLLMWALVLPLSLTVIFMAMFSHLDDSFAPTPMTLGVVEDTALTEAPGVSQVVETVSTGADRLIDPVPAADAEQALAAARAGDTLGYLDVTDGRLVLHLTDEGNATTTAPVLRAALDVWAQTGAQIDSLTAAVAAGEVSPDALAALPASGRGPDVTREMALTPVASSSGTGYYLSLLAFTSAMGMMFALVAVQECLAASGPTGARRTLAALPRRTVLAGVLLASWVAMTVCLLVALAVMVLVADVEMGPHGWLSVVAVVVSSLMSCAGGALLGTWPSLKPAIVSAVASFLSLFTGLYGPGAKNLADSLEETVPWLARANPLWHSSRAFYSLLYFGSLEPFVLACAAMTAFAVVFFVLALLRLRRTA</sequence>
<proteinExistence type="predicted"/>
<organism evidence="7 8">
    <name type="scientific">Actinomyces respiraculi</name>
    <dbReference type="NCBI Taxonomy" id="2744574"/>
    <lineage>
        <taxon>Bacteria</taxon>
        <taxon>Bacillati</taxon>
        <taxon>Actinomycetota</taxon>
        <taxon>Actinomycetes</taxon>
        <taxon>Actinomycetales</taxon>
        <taxon>Actinomycetaceae</taxon>
        <taxon>Actinomyces</taxon>
    </lineage>
</organism>
<keyword evidence="2 5" id="KW-0812">Transmembrane</keyword>
<feature type="transmembrane region" description="Helical" evidence="5">
    <location>
        <begin position="188"/>
        <end position="212"/>
    </location>
</feature>
<feature type="domain" description="ABC-2 type transporter transmembrane" evidence="6">
    <location>
        <begin position="16"/>
        <end position="376"/>
    </location>
</feature>
<evidence type="ECO:0000256" key="3">
    <source>
        <dbReference type="ARBA" id="ARBA00022989"/>
    </source>
</evidence>
<dbReference type="Pfam" id="PF12698">
    <property type="entry name" value="ABC2_membrane_3"/>
    <property type="match status" value="1"/>
</dbReference>
<evidence type="ECO:0000313" key="8">
    <source>
        <dbReference type="Proteomes" id="UP000594637"/>
    </source>
</evidence>